<evidence type="ECO:0000313" key="10">
    <source>
        <dbReference type="Proteomes" id="UP000824250"/>
    </source>
</evidence>
<dbReference type="NCBIfam" id="TIGR01910">
    <property type="entry name" value="DapE-ArgE"/>
    <property type="match status" value="1"/>
</dbReference>
<comment type="cofactor">
    <cofactor evidence="1">
        <name>Co(2+)</name>
        <dbReference type="ChEBI" id="CHEBI:48828"/>
    </cofactor>
</comment>
<dbReference type="InterPro" id="IPR011650">
    <property type="entry name" value="Peptidase_M20_dimer"/>
</dbReference>
<dbReference type="SUPFAM" id="SSF53187">
    <property type="entry name" value="Zn-dependent exopeptidases"/>
    <property type="match status" value="1"/>
</dbReference>
<evidence type="ECO:0000256" key="4">
    <source>
        <dbReference type="ARBA" id="ARBA00022723"/>
    </source>
</evidence>
<comment type="caution">
    <text evidence="9">The sequence shown here is derived from an EMBL/GenBank/DDBJ whole genome shotgun (WGS) entry which is preliminary data.</text>
</comment>
<evidence type="ECO:0000256" key="3">
    <source>
        <dbReference type="ARBA" id="ARBA00006247"/>
    </source>
</evidence>
<organism evidence="9 10">
    <name type="scientific">Candidatus Copromonas faecavium</name>
    <name type="common">nom. illeg.</name>
    <dbReference type="NCBI Taxonomy" id="2840740"/>
    <lineage>
        <taxon>Bacteria</taxon>
        <taxon>Bacillati</taxon>
        <taxon>Bacillota</taxon>
        <taxon>Clostridia</taxon>
        <taxon>Lachnospirales</taxon>
        <taxon>Lachnospiraceae</taxon>
        <taxon>Candidatus Copromonas (nom. illeg.)</taxon>
    </lineage>
</organism>
<keyword evidence="5" id="KW-0378">Hydrolase</keyword>
<dbReference type="PANTHER" id="PTHR43808:SF25">
    <property type="entry name" value="PEPTIDASE M20 DIMERISATION DOMAIN-CONTAINING PROTEIN"/>
    <property type="match status" value="1"/>
</dbReference>
<keyword evidence="4" id="KW-0479">Metal-binding</keyword>
<dbReference type="Gene3D" id="3.40.630.10">
    <property type="entry name" value="Zn peptidases"/>
    <property type="match status" value="1"/>
</dbReference>
<accession>A0A9D1A504</accession>
<evidence type="ECO:0000256" key="5">
    <source>
        <dbReference type="ARBA" id="ARBA00022801"/>
    </source>
</evidence>
<proteinExistence type="inferred from homology"/>
<comment type="cofactor">
    <cofactor evidence="2">
        <name>Zn(2+)</name>
        <dbReference type="ChEBI" id="CHEBI:29105"/>
    </cofactor>
</comment>
<evidence type="ECO:0000259" key="8">
    <source>
        <dbReference type="Pfam" id="PF07687"/>
    </source>
</evidence>
<dbReference type="EMBL" id="DVGC01000042">
    <property type="protein sequence ID" value="HIR05883.1"/>
    <property type="molecule type" value="Genomic_DNA"/>
</dbReference>
<name>A0A9D1A504_9FIRM</name>
<keyword evidence="7" id="KW-0170">Cobalt</keyword>
<comment type="similarity">
    <text evidence="3">Belongs to the peptidase M20A family.</text>
</comment>
<dbReference type="InterPro" id="IPR002933">
    <property type="entry name" value="Peptidase_M20"/>
</dbReference>
<evidence type="ECO:0000256" key="1">
    <source>
        <dbReference type="ARBA" id="ARBA00001941"/>
    </source>
</evidence>
<protein>
    <submittedName>
        <fullName evidence="9">ArgE/DapE family deacylase</fullName>
    </submittedName>
</protein>
<sequence>MDRLKETLEQNKERYIERLKDLIAIDTHDIGHGIGGGLEKEGQDYMIRLFEDMGADQITKDPMEEQVIKECLEKHQEGNLGHDQTDRYNVYATFKGTKGGKSLLFNSHIDVMPADDADEWTTPPFEPDIRDGKMYGRGTADMKGGLMASAMAVQLLKDAGMEIPGDVIITSVCDEEGGGNGSMQAVMRGLKADGVVNCEGTSDELVLAHMGWVFFKVDFEGRACHSGGKKNGVSAIDKAIKVIQALNEMEHRWLLEYKHPLLPAPNLNVGVIQGGSAGSTVPGDCSFSTCVHFVPGQMSHDQVVREFTDTVNRTAKADPWMEEHPPKITMYQAGNGFEMDPGHEFVSAFKEAYRESRGKEVAIVGSPSGCDSRLWKNIAGCPTIQFGPGNLAQCHAVDEWLDLEAYLQSILIYARLILEWGNQGK</sequence>
<evidence type="ECO:0000256" key="2">
    <source>
        <dbReference type="ARBA" id="ARBA00001947"/>
    </source>
</evidence>
<dbReference type="InterPro" id="IPR050072">
    <property type="entry name" value="Peptidase_M20A"/>
</dbReference>
<reference evidence="9" key="2">
    <citation type="journal article" date="2021" name="PeerJ">
        <title>Extensive microbial diversity within the chicken gut microbiome revealed by metagenomics and culture.</title>
        <authorList>
            <person name="Gilroy R."/>
            <person name="Ravi A."/>
            <person name="Getino M."/>
            <person name="Pursley I."/>
            <person name="Horton D.L."/>
            <person name="Alikhan N.F."/>
            <person name="Baker D."/>
            <person name="Gharbi K."/>
            <person name="Hall N."/>
            <person name="Watson M."/>
            <person name="Adriaenssens E.M."/>
            <person name="Foster-Nyarko E."/>
            <person name="Jarju S."/>
            <person name="Secka A."/>
            <person name="Antonio M."/>
            <person name="Oren A."/>
            <person name="Chaudhuri R.R."/>
            <person name="La Ragione R."/>
            <person name="Hildebrand F."/>
            <person name="Pallen M.J."/>
        </authorList>
    </citation>
    <scope>NUCLEOTIDE SEQUENCE</scope>
    <source>
        <strain evidence="9">CHK180-2868</strain>
    </source>
</reference>
<dbReference type="Pfam" id="PF01546">
    <property type="entry name" value="Peptidase_M20"/>
    <property type="match status" value="1"/>
</dbReference>
<dbReference type="SUPFAM" id="SSF55031">
    <property type="entry name" value="Bacterial exopeptidase dimerisation domain"/>
    <property type="match status" value="1"/>
</dbReference>
<dbReference type="Gene3D" id="3.30.70.360">
    <property type="match status" value="1"/>
</dbReference>
<dbReference type="InterPro" id="IPR010182">
    <property type="entry name" value="ArgE/DapE"/>
</dbReference>
<dbReference type="Pfam" id="PF07687">
    <property type="entry name" value="M20_dimer"/>
    <property type="match status" value="1"/>
</dbReference>
<evidence type="ECO:0000313" key="9">
    <source>
        <dbReference type="EMBL" id="HIR05883.1"/>
    </source>
</evidence>
<evidence type="ECO:0000256" key="6">
    <source>
        <dbReference type="ARBA" id="ARBA00022833"/>
    </source>
</evidence>
<dbReference type="GO" id="GO:0046872">
    <property type="term" value="F:metal ion binding"/>
    <property type="evidence" value="ECO:0007669"/>
    <property type="project" value="UniProtKB-KW"/>
</dbReference>
<evidence type="ECO:0000256" key="7">
    <source>
        <dbReference type="ARBA" id="ARBA00023285"/>
    </source>
</evidence>
<dbReference type="InterPro" id="IPR036264">
    <property type="entry name" value="Bact_exopeptidase_dim_dom"/>
</dbReference>
<feature type="domain" description="Peptidase M20 dimerisation" evidence="8">
    <location>
        <begin position="208"/>
        <end position="317"/>
    </location>
</feature>
<keyword evidence="6" id="KW-0862">Zinc</keyword>
<dbReference type="GO" id="GO:0016787">
    <property type="term" value="F:hydrolase activity"/>
    <property type="evidence" value="ECO:0007669"/>
    <property type="project" value="UniProtKB-KW"/>
</dbReference>
<dbReference type="PANTHER" id="PTHR43808">
    <property type="entry name" value="ACETYLORNITHINE DEACETYLASE"/>
    <property type="match status" value="1"/>
</dbReference>
<dbReference type="Proteomes" id="UP000824250">
    <property type="component" value="Unassembled WGS sequence"/>
</dbReference>
<reference evidence="9" key="1">
    <citation type="submission" date="2020-10" db="EMBL/GenBank/DDBJ databases">
        <authorList>
            <person name="Gilroy R."/>
        </authorList>
    </citation>
    <scope>NUCLEOTIDE SEQUENCE</scope>
    <source>
        <strain evidence="9">CHK180-2868</strain>
    </source>
</reference>
<dbReference type="AlphaFoldDB" id="A0A9D1A504"/>
<gene>
    <name evidence="9" type="ORF">IAB28_07950</name>
</gene>